<reference evidence="2" key="1">
    <citation type="submission" date="2016-11" db="UniProtKB">
        <authorList>
            <consortium name="WormBaseParasite"/>
        </authorList>
    </citation>
    <scope>IDENTIFICATION</scope>
    <source>
        <strain evidence="2">KR3021</strain>
    </source>
</reference>
<dbReference type="WBParaSite" id="RSKR_0000617100.1">
    <property type="protein sequence ID" value="RSKR_0000617100.1"/>
    <property type="gene ID" value="RSKR_0000617100"/>
</dbReference>
<evidence type="ECO:0000313" key="1">
    <source>
        <dbReference type="Proteomes" id="UP000095286"/>
    </source>
</evidence>
<proteinExistence type="predicted"/>
<dbReference type="Proteomes" id="UP000095286">
    <property type="component" value="Unplaced"/>
</dbReference>
<sequence>MSKEDFLRSFIAGGVGGSCAVSVGHPFDTVKVRLQTMPKVLGHEKPQFTGVFDCFKKTCLKEGYLSLYKGMAVPVIGAAPTFAVFFGCCQVGKWLQTTEEGQTLTFIQNVNAGVLAGIGTAVIIVPGERIKCLLQIQNTNSNAMRCNGPWDAFKKLYKQKSLYRGTVATLMRAYMGTYELLKRKFSGDQSKEMSPLATLAAGGFAGMANWAVCIPADVIKSRLQIAAEGKYPNGIRDVFREIIREEGARGLFKGFTAVMIRAFPANAACFFGYELTMNRLSGLW</sequence>
<evidence type="ECO:0000313" key="2">
    <source>
        <dbReference type="WBParaSite" id="RSKR_0000617100.1"/>
    </source>
</evidence>
<organism evidence="1 2">
    <name type="scientific">Rhabditophanes sp. KR3021</name>
    <dbReference type="NCBI Taxonomy" id="114890"/>
    <lineage>
        <taxon>Eukaryota</taxon>
        <taxon>Metazoa</taxon>
        <taxon>Ecdysozoa</taxon>
        <taxon>Nematoda</taxon>
        <taxon>Chromadorea</taxon>
        <taxon>Rhabditida</taxon>
        <taxon>Tylenchina</taxon>
        <taxon>Panagrolaimomorpha</taxon>
        <taxon>Strongyloidoidea</taxon>
        <taxon>Alloionematidae</taxon>
        <taxon>Rhabditophanes</taxon>
    </lineage>
</organism>
<name>A0AC35U1P6_9BILA</name>
<protein>
    <submittedName>
        <fullName evidence="2">Congested-like trachea protein</fullName>
    </submittedName>
</protein>
<accession>A0AC35U1P6</accession>